<evidence type="ECO:0000256" key="1">
    <source>
        <dbReference type="SAM" id="MobiDB-lite"/>
    </source>
</evidence>
<feature type="region of interest" description="Disordered" evidence="1">
    <location>
        <begin position="376"/>
        <end position="410"/>
    </location>
</feature>
<evidence type="ECO:0000313" key="2">
    <source>
        <dbReference type="EMBL" id="KIJ59568.1"/>
    </source>
</evidence>
<feature type="region of interest" description="Disordered" evidence="1">
    <location>
        <begin position="237"/>
        <end position="258"/>
    </location>
</feature>
<protein>
    <submittedName>
        <fullName evidence="2">Uncharacterized protein</fullName>
    </submittedName>
</protein>
<dbReference type="HOGENOM" id="CLU_618286_0_0_1"/>
<feature type="compositionally biased region" description="Pro residues" evidence="1">
    <location>
        <begin position="67"/>
        <end position="77"/>
    </location>
</feature>
<accession>A0A0C9W123</accession>
<dbReference type="Proteomes" id="UP000053820">
    <property type="component" value="Unassembled WGS sequence"/>
</dbReference>
<keyword evidence="3" id="KW-1185">Reference proteome</keyword>
<feature type="compositionally biased region" description="Low complexity" evidence="1">
    <location>
        <begin position="376"/>
        <end position="395"/>
    </location>
</feature>
<proteinExistence type="predicted"/>
<reference evidence="2 3" key="1">
    <citation type="submission" date="2014-04" db="EMBL/GenBank/DDBJ databases">
        <title>Evolutionary Origins and Diversification of the Mycorrhizal Mutualists.</title>
        <authorList>
            <consortium name="DOE Joint Genome Institute"/>
            <consortium name="Mycorrhizal Genomics Consortium"/>
            <person name="Kohler A."/>
            <person name="Kuo A."/>
            <person name="Nagy L.G."/>
            <person name="Floudas D."/>
            <person name="Copeland A."/>
            <person name="Barry K.W."/>
            <person name="Cichocki N."/>
            <person name="Veneault-Fourrey C."/>
            <person name="LaButti K."/>
            <person name="Lindquist E.A."/>
            <person name="Lipzen A."/>
            <person name="Lundell T."/>
            <person name="Morin E."/>
            <person name="Murat C."/>
            <person name="Riley R."/>
            <person name="Ohm R."/>
            <person name="Sun H."/>
            <person name="Tunlid A."/>
            <person name="Henrissat B."/>
            <person name="Grigoriev I.V."/>
            <person name="Hibbett D.S."/>
            <person name="Martin F."/>
        </authorList>
    </citation>
    <scope>NUCLEOTIDE SEQUENCE [LARGE SCALE GENOMIC DNA]</scope>
    <source>
        <strain evidence="2 3">MD-312</strain>
    </source>
</reference>
<evidence type="ECO:0000313" key="3">
    <source>
        <dbReference type="Proteomes" id="UP000053820"/>
    </source>
</evidence>
<name>A0A0C9W123_9AGAM</name>
<feature type="compositionally biased region" description="Polar residues" evidence="1">
    <location>
        <begin position="396"/>
        <end position="410"/>
    </location>
</feature>
<gene>
    <name evidence="2" type="ORF">HYDPIDRAFT_33096</name>
</gene>
<feature type="compositionally biased region" description="Acidic residues" evidence="1">
    <location>
        <begin position="238"/>
        <end position="247"/>
    </location>
</feature>
<dbReference type="AlphaFoldDB" id="A0A0C9W123"/>
<organism evidence="2 3">
    <name type="scientific">Hydnomerulius pinastri MD-312</name>
    <dbReference type="NCBI Taxonomy" id="994086"/>
    <lineage>
        <taxon>Eukaryota</taxon>
        <taxon>Fungi</taxon>
        <taxon>Dikarya</taxon>
        <taxon>Basidiomycota</taxon>
        <taxon>Agaricomycotina</taxon>
        <taxon>Agaricomycetes</taxon>
        <taxon>Agaricomycetidae</taxon>
        <taxon>Boletales</taxon>
        <taxon>Boletales incertae sedis</taxon>
        <taxon>Leucogyrophana</taxon>
    </lineage>
</organism>
<feature type="region of interest" description="Disordered" evidence="1">
    <location>
        <begin position="37"/>
        <end position="113"/>
    </location>
</feature>
<sequence>MEIDITRVPTPPPAGVIPVVQPRPLFLSFGHLHEMDIDSLPSASPPSPPQSSNTLHFDLSDLDIHNPAPPSPPAPPPHHSHDRFSHLSAMDIHHLPSPSPPSPSSQCPTRHNFGDLSSMDINDLLPFSQAPLVLRSPAFSLGDLSHMDINSPPAPSHAPLFFPPPVLSCTNLSTMDINSPPGLLNALPTPSSPVFIGNLSDMDINLLPALSHAPPVPLPPALPFGDLSHMDITHTLAPDEDEDDEGSDQSHLSFPSACESRPASIREVQGMMSRLYRVASELRHRAFQSLRIQQWDGSYSSRDIYMTRLETPCLTSANWKTCARHSKVLRDALDGVYKVHEHNAVANAAAGSGGCTQGCKMFLRRYGGCAGAAEPLSTSRASSPSKASLKPPADSNSRTPCINNETDGSSTLPGFQEPLFIVHAPFIIARSTSLDSDPIYDTT</sequence>
<dbReference type="EMBL" id="KN839885">
    <property type="protein sequence ID" value="KIJ59568.1"/>
    <property type="molecule type" value="Genomic_DNA"/>
</dbReference>